<evidence type="ECO:0000256" key="2">
    <source>
        <dbReference type="ARBA" id="ARBA00022679"/>
    </source>
</evidence>
<dbReference type="AlphaFoldDB" id="A0A0J9C1B8"/>
<accession>A0A0J9C1B8</accession>
<dbReference type="CDD" id="cd01166">
    <property type="entry name" value="KdgK"/>
    <property type="match status" value="1"/>
</dbReference>
<sequence>MGIKNSRDFDLLTLGQLLLRLSPPDNERLSRGDTFVKQVGGAELNVAVGAALLGLHTGVISKLPAHDIGSFMKGKIRSFGVSDDFFMYDQSSSARVGIYYYENGAYPRKPKVIYDRNNSSFFSLNIDEIPEEVYTASKCFHTTGITLALNEKIRETTIEMIKRFKAAGTLVSFDVNFRGNLWTGDEARECILRILPYVDIFFCSEDTARLTFLKTGTAKEMMKSFSQEFPISIVASTQRIVHSPKRHTFGSVIYDAARDEYYEEEPYRDIEVVDRIGSGDAYISGALYGLLSSGGDCSKAIAYGNATAAVKNTIPGDLPSSNLEEIETIIKAHNQTGPQSEMAR</sequence>
<dbReference type="PATRIC" id="fig|742734.4.peg.3327"/>
<evidence type="ECO:0000256" key="3">
    <source>
        <dbReference type="ARBA" id="ARBA00022777"/>
    </source>
</evidence>
<evidence type="ECO:0000259" key="4">
    <source>
        <dbReference type="Pfam" id="PF00294"/>
    </source>
</evidence>
<dbReference type="Gene3D" id="3.40.1190.20">
    <property type="match status" value="1"/>
</dbReference>
<reference evidence="5 6" key="1">
    <citation type="submission" date="2011-04" db="EMBL/GenBank/DDBJ databases">
        <title>The Genome Sequence of Clostridium citroniae WAL-19142.</title>
        <authorList>
            <consortium name="The Broad Institute Genome Sequencing Platform"/>
            <person name="Earl A."/>
            <person name="Ward D."/>
            <person name="Feldgarden M."/>
            <person name="Gevers D."/>
            <person name="Warren Y.A."/>
            <person name="Tyrrell K.L."/>
            <person name="Citron D.M."/>
            <person name="Goldstein E.J."/>
            <person name="Daigneault M."/>
            <person name="Allen-Vercoe E."/>
            <person name="Young S.K."/>
            <person name="Zeng Q."/>
            <person name="Gargeya S."/>
            <person name="Fitzgerald M."/>
            <person name="Haas B."/>
            <person name="Abouelleil A."/>
            <person name="Alvarado L."/>
            <person name="Arachchi H.M."/>
            <person name="Berlin A."/>
            <person name="Brown A."/>
            <person name="Chapman S.B."/>
            <person name="Chen Z."/>
            <person name="Dunbar C."/>
            <person name="Freedman E."/>
            <person name="Gearin G."/>
            <person name="Gellesch M."/>
            <person name="Goldberg J."/>
            <person name="Griggs A."/>
            <person name="Gujja S."/>
            <person name="Heilman E.R."/>
            <person name="Heiman D."/>
            <person name="Howarth C."/>
            <person name="Larson L."/>
            <person name="Lui A."/>
            <person name="MacDonald P.J."/>
            <person name="Mehta T."/>
            <person name="Montmayeur A."/>
            <person name="Murphy C."/>
            <person name="Neiman D."/>
            <person name="Pearson M."/>
            <person name="Priest M."/>
            <person name="Roberts A."/>
            <person name="Saif S."/>
            <person name="Shea T."/>
            <person name="Shenoy N."/>
            <person name="Sisk P."/>
            <person name="Stolte C."/>
            <person name="Sykes S."/>
            <person name="White J."/>
            <person name="Yandava C."/>
            <person name="Wortman J."/>
            <person name="Nusbaum C."/>
            <person name="Birren B."/>
        </authorList>
    </citation>
    <scope>NUCLEOTIDE SEQUENCE [LARGE SCALE GENOMIC DNA]</scope>
    <source>
        <strain evidence="5 6">WAL-19142</strain>
    </source>
</reference>
<dbReference type="GO" id="GO:0016301">
    <property type="term" value="F:kinase activity"/>
    <property type="evidence" value="ECO:0007669"/>
    <property type="project" value="UniProtKB-KW"/>
</dbReference>
<dbReference type="SUPFAM" id="SSF53613">
    <property type="entry name" value="Ribokinase-like"/>
    <property type="match status" value="1"/>
</dbReference>
<evidence type="ECO:0000313" key="5">
    <source>
        <dbReference type="EMBL" id="KMW18196.1"/>
    </source>
</evidence>
<dbReference type="InterPro" id="IPR050306">
    <property type="entry name" value="PfkB_Carbo_kinase"/>
</dbReference>
<dbReference type="OrthoDB" id="9813569at2"/>
<proteinExistence type="inferred from homology"/>
<gene>
    <name evidence="5" type="ORF">HMPREF9470_03106</name>
</gene>
<dbReference type="InterPro" id="IPR029056">
    <property type="entry name" value="Ribokinase-like"/>
</dbReference>
<dbReference type="InterPro" id="IPR011611">
    <property type="entry name" value="PfkB_dom"/>
</dbReference>
<dbReference type="PANTHER" id="PTHR43085">
    <property type="entry name" value="HEXOKINASE FAMILY MEMBER"/>
    <property type="match status" value="1"/>
</dbReference>
<dbReference type="EMBL" id="ADLK01000024">
    <property type="protein sequence ID" value="KMW18196.1"/>
    <property type="molecule type" value="Genomic_DNA"/>
</dbReference>
<dbReference type="Proteomes" id="UP000037392">
    <property type="component" value="Unassembled WGS sequence"/>
</dbReference>
<dbReference type="RefSeq" id="WP_007858665.1">
    <property type="nucleotide sequence ID" value="NZ_KQ235879.1"/>
</dbReference>
<name>A0A0J9C1B8_9FIRM</name>
<comment type="similarity">
    <text evidence="1">Belongs to the carbohydrate kinase PfkB family.</text>
</comment>
<dbReference type="PANTHER" id="PTHR43085:SF57">
    <property type="entry name" value="CARBOHYDRATE KINASE PFKB DOMAIN-CONTAINING PROTEIN"/>
    <property type="match status" value="1"/>
</dbReference>
<dbReference type="GeneID" id="93162363"/>
<protein>
    <recommendedName>
        <fullName evidence="4">Carbohydrate kinase PfkB domain-containing protein</fullName>
    </recommendedName>
</protein>
<organism evidence="5 6">
    <name type="scientific">[Clostridium] citroniae WAL-19142</name>
    <dbReference type="NCBI Taxonomy" id="742734"/>
    <lineage>
        <taxon>Bacteria</taxon>
        <taxon>Bacillati</taxon>
        <taxon>Bacillota</taxon>
        <taxon>Clostridia</taxon>
        <taxon>Lachnospirales</taxon>
        <taxon>Lachnospiraceae</taxon>
        <taxon>Enterocloster</taxon>
    </lineage>
</organism>
<evidence type="ECO:0000313" key="6">
    <source>
        <dbReference type="Proteomes" id="UP000037392"/>
    </source>
</evidence>
<evidence type="ECO:0000256" key="1">
    <source>
        <dbReference type="ARBA" id="ARBA00010688"/>
    </source>
</evidence>
<feature type="domain" description="Carbohydrate kinase PfkB" evidence="4">
    <location>
        <begin position="11"/>
        <end position="312"/>
    </location>
</feature>
<keyword evidence="2" id="KW-0808">Transferase</keyword>
<dbReference type="Pfam" id="PF00294">
    <property type="entry name" value="PfkB"/>
    <property type="match status" value="1"/>
</dbReference>
<comment type="caution">
    <text evidence="5">The sequence shown here is derived from an EMBL/GenBank/DDBJ whole genome shotgun (WGS) entry which is preliminary data.</text>
</comment>
<keyword evidence="3" id="KW-0418">Kinase</keyword>